<protein>
    <submittedName>
        <fullName evidence="2">Uncharacterized protein</fullName>
    </submittedName>
</protein>
<organism evidence="2 3">
    <name type="scientific">Penicillium frequentans</name>
    <dbReference type="NCBI Taxonomy" id="3151616"/>
    <lineage>
        <taxon>Eukaryota</taxon>
        <taxon>Fungi</taxon>
        <taxon>Dikarya</taxon>
        <taxon>Ascomycota</taxon>
        <taxon>Pezizomycotina</taxon>
        <taxon>Eurotiomycetes</taxon>
        <taxon>Eurotiomycetidae</taxon>
        <taxon>Eurotiales</taxon>
        <taxon>Aspergillaceae</taxon>
        <taxon>Penicillium</taxon>
    </lineage>
</organism>
<evidence type="ECO:0000313" key="3">
    <source>
        <dbReference type="Proteomes" id="UP001220324"/>
    </source>
</evidence>
<proteinExistence type="predicted"/>
<keyword evidence="3" id="KW-1185">Reference proteome</keyword>
<gene>
    <name evidence="2" type="ORF">N7494_005673</name>
</gene>
<evidence type="ECO:0000313" key="2">
    <source>
        <dbReference type="EMBL" id="KAJ5540597.1"/>
    </source>
</evidence>
<dbReference type="EMBL" id="JAQIZZ010000005">
    <property type="protein sequence ID" value="KAJ5540597.1"/>
    <property type="molecule type" value="Genomic_DNA"/>
</dbReference>
<dbReference type="AlphaFoldDB" id="A0AAD6CV09"/>
<reference evidence="2 3" key="1">
    <citation type="journal article" date="2023" name="IMA Fungus">
        <title>Comparative genomic study of the Penicillium genus elucidates a diverse pangenome and 15 lateral gene transfer events.</title>
        <authorList>
            <person name="Petersen C."/>
            <person name="Sorensen T."/>
            <person name="Nielsen M.R."/>
            <person name="Sondergaard T.E."/>
            <person name="Sorensen J.L."/>
            <person name="Fitzpatrick D.A."/>
            <person name="Frisvad J.C."/>
            <person name="Nielsen K.L."/>
        </authorList>
    </citation>
    <scope>NUCLEOTIDE SEQUENCE [LARGE SCALE GENOMIC DNA]</scope>
    <source>
        <strain evidence="2 3">IBT 35679</strain>
    </source>
</reference>
<evidence type="ECO:0000256" key="1">
    <source>
        <dbReference type="SAM" id="MobiDB-lite"/>
    </source>
</evidence>
<feature type="compositionally biased region" description="Polar residues" evidence="1">
    <location>
        <begin position="81"/>
        <end position="95"/>
    </location>
</feature>
<name>A0AAD6CV09_9EURO</name>
<dbReference type="Proteomes" id="UP001220324">
    <property type="component" value="Unassembled WGS sequence"/>
</dbReference>
<feature type="region of interest" description="Disordered" evidence="1">
    <location>
        <begin position="79"/>
        <end position="108"/>
    </location>
</feature>
<accession>A0AAD6CV09</accession>
<comment type="caution">
    <text evidence="2">The sequence shown here is derived from an EMBL/GenBank/DDBJ whole genome shotgun (WGS) entry which is preliminary data.</text>
</comment>
<sequence>MTVTAVPVILTGGSNAVLPRSEEDLTDNVGIAANALSNEDNTGSQNAKREEDGLIADYTQLAEDYVNAVKRSEDLIGNLGVSVNTPSNGDSTGVNNEKRTDDVSVGPVGVGLPVVGVENIVKRAEDLEIGPIDIRR</sequence>